<evidence type="ECO:0000313" key="4">
    <source>
        <dbReference type="EMBL" id="PWG79653.1"/>
    </source>
</evidence>
<feature type="chain" id="PRO_5015452110" description="Outer membrane protein beta-barrel domain-containing protein" evidence="2">
    <location>
        <begin position="20"/>
        <end position="173"/>
    </location>
</feature>
<dbReference type="OrthoDB" id="668980at2"/>
<name>A0A2U2PE52_9SPHI</name>
<evidence type="ECO:0000313" key="5">
    <source>
        <dbReference type="Proteomes" id="UP000245647"/>
    </source>
</evidence>
<evidence type="ECO:0000256" key="2">
    <source>
        <dbReference type="SAM" id="SignalP"/>
    </source>
</evidence>
<dbReference type="Pfam" id="PF13505">
    <property type="entry name" value="OMP_b-brl"/>
    <property type="match status" value="1"/>
</dbReference>
<protein>
    <recommendedName>
        <fullName evidence="3">Outer membrane protein beta-barrel domain-containing protein</fullName>
    </recommendedName>
</protein>
<feature type="signal peptide" evidence="2">
    <location>
        <begin position="1"/>
        <end position="19"/>
    </location>
</feature>
<evidence type="ECO:0000259" key="3">
    <source>
        <dbReference type="Pfam" id="PF13505"/>
    </source>
</evidence>
<feature type="domain" description="Outer membrane protein beta-barrel" evidence="3">
    <location>
        <begin position="6"/>
        <end position="173"/>
    </location>
</feature>
<dbReference type="EMBL" id="QEAS01000013">
    <property type="protein sequence ID" value="PWG79653.1"/>
    <property type="molecule type" value="Genomic_DNA"/>
</dbReference>
<sequence>MKRLVIALLLAVTSQYALSQQKSKWPSPVRPRFNADLEFSIPDGEYGKNFGFGFGGAGGLDIPVTRFFYATGTAGLMSFYQGGKSQNTDTRSYIPMKAGGKLYINRSVYGQMEIGTALGVQKNAGSSFILAPGIGASWHFTDKASVNTGVRYESWTRDGGNINFWAVKVGYQF</sequence>
<comment type="caution">
    <text evidence="4">The sequence shown here is derived from an EMBL/GenBank/DDBJ whole genome shotgun (WGS) entry which is preliminary data.</text>
</comment>
<dbReference type="AlphaFoldDB" id="A0A2U2PE52"/>
<gene>
    <name evidence="4" type="ORF">DDR33_16475</name>
</gene>
<dbReference type="InterPro" id="IPR011250">
    <property type="entry name" value="OMP/PagP_B-barrel"/>
</dbReference>
<evidence type="ECO:0000256" key="1">
    <source>
        <dbReference type="ARBA" id="ARBA00022729"/>
    </source>
</evidence>
<dbReference type="SUPFAM" id="SSF56925">
    <property type="entry name" value="OMPA-like"/>
    <property type="match status" value="1"/>
</dbReference>
<organism evidence="4 5">
    <name type="scientific">Pararcticibacter amylolyticus</name>
    <dbReference type="NCBI Taxonomy" id="2173175"/>
    <lineage>
        <taxon>Bacteria</taxon>
        <taxon>Pseudomonadati</taxon>
        <taxon>Bacteroidota</taxon>
        <taxon>Sphingobacteriia</taxon>
        <taxon>Sphingobacteriales</taxon>
        <taxon>Sphingobacteriaceae</taxon>
        <taxon>Pararcticibacter</taxon>
    </lineage>
</organism>
<keyword evidence="5" id="KW-1185">Reference proteome</keyword>
<dbReference type="RefSeq" id="WP_109416897.1">
    <property type="nucleotide sequence ID" value="NZ_QEAS01000013.1"/>
</dbReference>
<accession>A0A2U2PE52</accession>
<dbReference type="Proteomes" id="UP000245647">
    <property type="component" value="Unassembled WGS sequence"/>
</dbReference>
<dbReference type="InterPro" id="IPR027385">
    <property type="entry name" value="Beta-barrel_OMP"/>
</dbReference>
<reference evidence="4 5" key="1">
    <citation type="submission" date="2018-04" db="EMBL/GenBank/DDBJ databases">
        <title>Pedobacter chongqingensis sp. nov., isolated from a rottenly hemp rope.</title>
        <authorList>
            <person name="Cai Y."/>
        </authorList>
    </citation>
    <scope>NUCLEOTIDE SEQUENCE [LARGE SCALE GENOMIC DNA]</scope>
    <source>
        <strain evidence="4 5">FJ4-8</strain>
    </source>
</reference>
<keyword evidence="1 2" id="KW-0732">Signal</keyword>
<proteinExistence type="predicted"/>